<organism evidence="2 3">
    <name type="scientific">Williamsia deligens</name>
    <dbReference type="NCBI Taxonomy" id="321325"/>
    <lineage>
        <taxon>Bacteria</taxon>
        <taxon>Bacillati</taxon>
        <taxon>Actinomycetota</taxon>
        <taxon>Actinomycetes</taxon>
        <taxon>Mycobacteriales</taxon>
        <taxon>Nocardiaceae</taxon>
        <taxon>Williamsia</taxon>
    </lineage>
</organism>
<evidence type="ECO:0000313" key="3">
    <source>
        <dbReference type="Proteomes" id="UP001597068"/>
    </source>
</evidence>
<dbReference type="InterPro" id="IPR048273">
    <property type="entry name" value="Luciferase"/>
</dbReference>
<dbReference type="RefSeq" id="WP_253648087.1">
    <property type="nucleotide sequence ID" value="NZ_BAAAMO010000001.1"/>
</dbReference>
<keyword evidence="3" id="KW-1185">Reference proteome</keyword>
<sequence length="208" mass="21736">MVIADYRAWRAVGPGGLPANPLGWGIARALGTVRRDTLSTSGDTDHRGPDALALPRRGGSRPAMAPFVIPHRQLDGIPDTSLVSDLLARVAAVGEQPGCHVATSRLERHGDAVFADDPGASWVRATGGEVAHVHAGQGSLHVVAAPADVATIIDHGWGERHPLAGRRPLGLPDSYLFLYAPVDESQTDTVLTIVRRCVAQAGPAAAPL</sequence>
<proteinExistence type="predicted"/>
<gene>
    <name evidence="2" type="ORF">ACFQ04_17730</name>
</gene>
<dbReference type="Pfam" id="PF17648">
    <property type="entry name" value="Luciferase"/>
    <property type="match status" value="1"/>
</dbReference>
<dbReference type="Proteomes" id="UP001597068">
    <property type="component" value="Unassembled WGS sequence"/>
</dbReference>
<dbReference type="InterPro" id="IPR040841">
    <property type="entry name" value="Luciferase_dom"/>
</dbReference>
<dbReference type="EMBL" id="JBHTIL010000006">
    <property type="protein sequence ID" value="MFD0927585.1"/>
    <property type="molecule type" value="Genomic_DNA"/>
</dbReference>
<dbReference type="PANTHER" id="PTHR38695:SF1">
    <property type="entry name" value="AMINO ACID PERMEASE_ SLC12A DOMAIN-CONTAINING PROTEIN"/>
    <property type="match status" value="1"/>
</dbReference>
<dbReference type="PANTHER" id="PTHR38695">
    <property type="entry name" value="AMINO ACID PERMEASE_ SLC12A DOMAIN-CONTAINING PROTEIN"/>
    <property type="match status" value="1"/>
</dbReference>
<reference evidence="3" key="1">
    <citation type="journal article" date="2019" name="Int. J. Syst. Evol. Microbiol.">
        <title>The Global Catalogue of Microorganisms (GCM) 10K type strain sequencing project: providing services to taxonomists for standard genome sequencing and annotation.</title>
        <authorList>
            <consortium name="The Broad Institute Genomics Platform"/>
            <consortium name="The Broad Institute Genome Sequencing Center for Infectious Disease"/>
            <person name="Wu L."/>
            <person name="Ma J."/>
        </authorList>
    </citation>
    <scope>NUCLEOTIDE SEQUENCE [LARGE SCALE GENOMIC DNA]</scope>
    <source>
        <strain evidence="3">CCUG 50873</strain>
    </source>
</reference>
<feature type="domain" description="Luciferase" evidence="1">
    <location>
        <begin position="127"/>
        <end position="195"/>
    </location>
</feature>
<evidence type="ECO:0000259" key="1">
    <source>
        <dbReference type="Pfam" id="PF17648"/>
    </source>
</evidence>
<evidence type="ECO:0000313" key="2">
    <source>
        <dbReference type="EMBL" id="MFD0927585.1"/>
    </source>
</evidence>
<protein>
    <submittedName>
        <fullName evidence="2">Luciferase family protein</fullName>
    </submittedName>
</protein>
<comment type="caution">
    <text evidence="2">The sequence shown here is derived from an EMBL/GenBank/DDBJ whole genome shotgun (WGS) entry which is preliminary data.</text>
</comment>
<accession>A0ABW3GD68</accession>
<name>A0ABW3GD68_9NOCA</name>